<accession>A0A6J4M428</accession>
<feature type="non-terminal residue" evidence="2">
    <location>
        <position position="1"/>
    </location>
</feature>
<feature type="compositionally biased region" description="Basic and acidic residues" evidence="1">
    <location>
        <begin position="38"/>
        <end position="50"/>
    </location>
</feature>
<proteinExistence type="predicted"/>
<feature type="compositionally biased region" description="Basic residues" evidence="1">
    <location>
        <begin position="89"/>
        <end position="103"/>
    </location>
</feature>
<protein>
    <submittedName>
        <fullName evidence="2">Uncharacterized protein</fullName>
    </submittedName>
</protein>
<feature type="non-terminal residue" evidence="2">
    <location>
        <position position="119"/>
    </location>
</feature>
<feature type="region of interest" description="Disordered" evidence="1">
    <location>
        <begin position="1"/>
        <end position="103"/>
    </location>
</feature>
<name>A0A6J4M428_9HYPH</name>
<organism evidence="2">
    <name type="scientific">uncultured Microvirga sp</name>
    <dbReference type="NCBI Taxonomy" id="412392"/>
    <lineage>
        <taxon>Bacteria</taxon>
        <taxon>Pseudomonadati</taxon>
        <taxon>Pseudomonadota</taxon>
        <taxon>Alphaproteobacteria</taxon>
        <taxon>Hyphomicrobiales</taxon>
        <taxon>Methylobacteriaceae</taxon>
        <taxon>Microvirga</taxon>
        <taxon>environmental samples</taxon>
    </lineage>
</organism>
<evidence type="ECO:0000256" key="1">
    <source>
        <dbReference type="SAM" id="MobiDB-lite"/>
    </source>
</evidence>
<reference evidence="2" key="1">
    <citation type="submission" date="2020-02" db="EMBL/GenBank/DDBJ databases">
        <authorList>
            <person name="Meier V. D."/>
        </authorList>
    </citation>
    <scope>NUCLEOTIDE SEQUENCE</scope>
    <source>
        <strain evidence="2">AVDCRST_MAG90</strain>
    </source>
</reference>
<dbReference type="EMBL" id="CADCUC010000466">
    <property type="protein sequence ID" value="CAA9349047.1"/>
    <property type="molecule type" value="Genomic_DNA"/>
</dbReference>
<feature type="compositionally biased region" description="Basic residues" evidence="1">
    <location>
        <begin position="15"/>
        <end position="33"/>
    </location>
</feature>
<sequence length="119" mass="13192">DQPTSALASPGPPGRPRRRARLGAGERKRHRRPGAGTLHRDRDPDRELVHGLHPGRRHGGGRPDHRRQIPHLPAARHGLGPGPPGRGRADRRKRHAARPLRHARGLVRADEELRLPDAV</sequence>
<dbReference type="AlphaFoldDB" id="A0A6J4M428"/>
<gene>
    <name evidence="2" type="ORF">AVDCRST_MAG90-2338</name>
</gene>
<evidence type="ECO:0000313" key="2">
    <source>
        <dbReference type="EMBL" id="CAA9349047.1"/>
    </source>
</evidence>